<reference evidence="1 2" key="1">
    <citation type="submission" date="2019-07" db="EMBL/GenBank/DDBJ databases">
        <title>Complete genome sequence of Comamonas sp. NLF 7-7 isolated from livestock.</title>
        <authorList>
            <person name="Kim D.H."/>
            <person name="Kim J.G."/>
        </authorList>
    </citation>
    <scope>NUCLEOTIDE SEQUENCE [LARGE SCALE GENOMIC DNA]</scope>
    <source>
        <strain evidence="1 2">NLF 7-7</strain>
    </source>
</reference>
<dbReference type="OrthoDB" id="8912320at2"/>
<dbReference type="EMBL" id="CP042344">
    <property type="protein sequence ID" value="QEA12598.1"/>
    <property type="molecule type" value="Genomic_DNA"/>
</dbReference>
<accession>A0A5B8RV16</accession>
<keyword evidence="2" id="KW-1185">Reference proteome</keyword>
<name>A0A5B8RV16_9BURK</name>
<gene>
    <name evidence="1" type="ORF">FOZ74_05885</name>
</gene>
<dbReference type="Proteomes" id="UP000321199">
    <property type="component" value="Chromosome"/>
</dbReference>
<dbReference type="RefSeq" id="WP_146912193.1">
    <property type="nucleotide sequence ID" value="NZ_CP042344.1"/>
</dbReference>
<evidence type="ECO:0000313" key="2">
    <source>
        <dbReference type="Proteomes" id="UP000321199"/>
    </source>
</evidence>
<protein>
    <recommendedName>
        <fullName evidence="3">MinD/ParA family protein</fullName>
    </recommendedName>
</protein>
<dbReference type="AlphaFoldDB" id="A0A5B8RV16"/>
<evidence type="ECO:0000313" key="1">
    <source>
        <dbReference type="EMBL" id="QEA12598.1"/>
    </source>
</evidence>
<evidence type="ECO:0008006" key="3">
    <source>
        <dbReference type="Google" id="ProtNLM"/>
    </source>
</evidence>
<dbReference type="KEGG" id="cof:FOZ74_05885"/>
<organism evidence="1 2">
    <name type="scientific">Comamonas flocculans</name>
    <dbReference type="NCBI Taxonomy" id="2597701"/>
    <lineage>
        <taxon>Bacteria</taxon>
        <taxon>Pseudomonadati</taxon>
        <taxon>Pseudomonadota</taxon>
        <taxon>Betaproteobacteria</taxon>
        <taxon>Burkholderiales</taxon>
        <taxon>Comamonadaceae</taxon>
        <taxon>Comamonas</taxon>
    </lineage>
</organism>
<proteinExistence type="predicted"/>
<sequence length="255" mass="26303">MWPETHQAAGLLGFARAPGVRLIPVLSHPEATLELEVLWQLALRLQQLGHATLVLDATSTEHGAEPGLLQWLHAGAGVRPDPAGQPVVAAAAHGLQALRRQPGGDALALLEPLLRPFAAVLLHAPPADVAALLGARGATALVLNVPGDAAVLRSYALLKQMAALPGLDASLATVMAAPAQAERAQRSLQALREGCARWLGASPRAVLVNGADAQALGALALRLMEQACTLAPQAPRRAVAQGGSAVITRYHGLSV</sequence>